<dbReference type="Pfam" id="PF03411">
    <property type="entry name" value="Peptidase_M74"/>
    <property type="match status" value="1"/>
</dbReference>
<evidence type="ECO:0000256" key="4">
    <source>
        <dbReference type="ARBA" id="ARBA00022764"/>
    </source>
</evidence>
<dbReference type="GO" id="GO:0004252">
    <property type="term" value="F:serine-type endopeptidase activity"/>
    <property type="evidence" value="ECO:0007669"/>
    <property type="project" value="InterPro"/>
</dbReference>
<evidence type="ECO:0000256" key="6">
    <source>
        <dbReference type="ARBA" id="ARBA00022833"/>
    </source>
</evidence>
<evidence type="ECO:0000256" key="7">
    <source>
        <dbReference type="ARBA" id="ARBA00023049"/>
    </source>
</evidence>
<sequence>MWVAGTGHQAQYAHPNLMTLILCIERERQAIDERKFGIGNISVAGGAEYDGHVTHQKGLEMDIRPVRKDKLTGQEARLTRFDAAYDREATTRLIRLFARHMMVRTIYFNDTEVQKAIGGGRVRSAMRHDDHFHVEIRRYA</sequence>
<reference evidence="8 9" key="1">
    <citation type="submission" date="2015-06" db="EMBL/GenBank/DDBJ databases">
        <title>Draft genome sequencing of a biphenyl-degrading bacterium, Janthinobacterium lividum MEG1.</title>
        <authorList>
            <person name="Shimodaira J."/>
            <person name="Hatta T."/>
        </authorList>
    </citation>
    <scope>NUCLEOTIDE SEQUENCE [LARGE SCALE GENOMIC DNA]</scope>
    <source>
        <strain evidence="8 9">MEG1</strain>
    </source>
</reference>
<dbReference type="AlphaFoldDB" id="A0A1S1UBC5"/>
<dbReference type="Gene3D" id="3.30.1380.10">
    <property type="match status" value="1"/>
</dbReference>
<dbReference type="InterPro" id="IPR009045">
    <property type="entry name" value="Zn_M74/Hedgehog-like"/>
</dbReference>
<name>A0A1S1UBC5_9BURK</name>
<keyword evidence="3" id="KW-0732">Signal</keyword>
<keyword evidence="4" id="KW-0574">Periplasm</keyword>
<evidence type="ECO:0000256" key="3">
    <source>
        <dbReference type="ARBA" id="ARBA00022729"/>
    </source>
</evidence>
<dbReference type="GO" id="GO:0030288">
    <property type="term" value="C:outer membrane-bounded periplasmic space"/>
    <property type="evidence" value="ECO:0007669"/>
    <property type="project" value="InterPro"/>
</dbReference>
<dbReference type="EMBL" id="LFKP01000005">
    <property type="protein sequence ID" value="OHV97084.1"/>
    <property type="molecule type" value="Genomic_DNA"/>
</dbReference>
<evidence type="ECO:0000256" key="5">
    <source>
        <dbReference type="ARBA" id="ARBA00022801"/>
    </source>
</evidence>
<evidence type="ECO:0008006" key="10">
    <source>
        <dbReference type="Google" id="ProtNLM"/>
    </source>
</evidence>
<dbReference type="GO" id="GO:0006508">
    <property type="term" value="P:proteolysis"/>
    <property type="evidence" value="ECO:0007669"/>
    <property type="project" value="UniProtKB-KW"/>
</dbReference>
<gene>
    <name evidence="8" type="ORF">AKG95_07270</name>
</gene>
<accession>A0A1S1UBC5</accession>
<dbReference type="Proteomes" id="UP000179840">
    <property type="component" value="Unassembled WGS sequence"/>
</dbReference>
<keyword evidence="7" id="KW-0482">Metalloprotease</keyword>
<evidence type="ECO:0000313" key="9">
    <source>
        <dbReference type="Proteomes" id="UP000179840"/>
    </source>
</evidence>
<dbReference type="GO" id="GO:0046872">
    <property type="term" value="F:metal ion binding"/>
    <property type="evidence" value="ECO:0007669"/>
    <property type="project" value="UniProtKB-KW"/>
</dbReference>
<dbReference type="GO" id="GO:0008237">
    <property type="term" value="F:metallopeptidase activity"/>
    <property type="evidence" value="ECO:0007669"/>
    <property type="project" value="UniProtKB-KW"/>
</dbReference>
<evidence type="ECO:0000313" key="8">
    <source>
        <dbReference type="EMBL" id="OHV97084.1"/>
    </source>
</evidence>
<organism evidence="8 9">
    <name type="scientific">Janthinobacterium lividum</name>
    <dbReference type="NCBI Taxonomy" id="29581"/>
    <lineage>
        <taxon>Bacteria</taxon>
        <taxon>Pseudomonadati</taxon>
        <taxon>Pseudomonadota</taxon>
        <taxon>Betaproteobacteria</taxon>
        <taxon>Burkholderiales</taxon>
        <taxon>Oxalobacteraceae</taxon>
        <taxon>Janthinobacterium</taxon>
    </lineage>
</organism>
<evidence type="ECO:0000256" key="1">
    <source>
        <dbReference type="ARBA" id="ARBA00022670"/>
    </source>
</evidence>
<comment type="caution">
    <text evidence="8">The sequence shown here is derived from an EMBL/GenBank/DDBJ whole genome shotgun (WGS) entry which is preliminary data.</text>
</comment>
<dbReference type="InterPro" id="IPR005073">
    <property type="entry name" value="Peptidase_M74"/>
</dbReference>
<keyword evidence="5" id="KW-0378">Hydrolase</keyword>
<dbReference type="SUPFAM" id="SSF55166">
    <property type="entry name" value="Hedgehog/DD-peptidase"/>
    <property type="match status" value="1"/>
</dbReference>
<keyword evidence="2" id="KW-0479">Metal-binding</keyword>
<evidence type="ECO:0000256" key="2">
    <source>
        <dbReference type="ARBA" id="ARBA00022723"/>
    </source>
</evidence>
<keyword evidence="1" id="KW-0645">Protease</keyword>
<proteinExistence type="predicted"/>
<keyword evidence="6" id="KW-0862">Zinc</keyword>
<protein>
    <recommendedName>
        <fullName evidence="10">Penicillin-insensitive murein endopeptidase</fullName>
    </recommendedName>
</protein>